<name>A0A7G8KND9_9ACTN</name>
<evidence type="ECO:0000313" key="1">
    <source>
        <dbReference type="EMBL" id="QKW54405.1"/>
    </source>
</evidence>
<dbReference type="GeneID" id="95463681"/>
<dbReference type="RefSeq" id="WP_176166046.1">
    <property type="nucleotide sequence ID" value="NZ_CP054929.1"/>
</dbReference>
<accession>A0A7H8NJ44</accession>
<dbReference type="EMBL" id="CP054929">
    <property type="protein sequence ID" value="QKW54405.1"/>
    <property type="molecule type" value="Genomic_DNA"/>
</dbReference>
<proteinExistence type="predicted"/>
<reference evidence="1 2" key="1">
    <citation type="submission" date="2020-06" db="EMBL/GenBank/DDBJ databases">
        <title>Genome mining for natural products.</title>
        <authorList>
            <person name="Zhang B."/>
            <person name="Shi J."/>
            <person name="Ge H."/>
        </authorList>
    </citation>
    <scope>NUCLEOTIDE SEQUENCE [LARGE SCALE GENOMIC DNA]</scope>
    <source>
        <strain evidence="1 2">NA00687</strain>
    </source>
</reference>
<keyword evidence="2" id="KW-1185">Reference proteome</keyword>
<protein>
    <submittedName>
        <fullName evidence="1">Uncharacterized protein</fullName>
    </submittedName>
</protein>
<gene>
    <name evidence="1" type="ORF">HUT08_10315</name>
</gene>
<sequence length="64" mass="6829">MVISLSVVLLVGIILAFIFRAGKIKAGPMLVAMLFGFLLASTDASPDIQEFLDNVAEGISDIEF</sequence>
<dbReference type="Proteomes" id="UP000509303">
    <property type="component" value="Chromosome"/>
</dbReference>
<dbReference type="AlphaFoldDB" id="A0A7G8KND9"/>
<organism evidence="1 2">
    <name type="scientific">Streptomyces buecherae</name>
    <dbReference type="NCBI Taxonomy" id="2763006"/>
    <lineage>
        <taxon>Bacteria</taxon>
        <taxon>Bacillati</taxon>
        <taxon>Actinomycetota</taxon>
        <taxon>Actinomycetes</taxon>
        <taxon>Kitasatosporales</taxon>
        <taxon>Streptomycetaceae</taxon>
        <taxon>Streptomyces</taxon>
    </lineage>
</organism>
<accession>A0A7G8KND9</accession>
<evidence type="ECO:0000313" key="2">
    <source>
        <dbReference type="Proteomes" id="UP000509303"/>
    </source>
</evidence>